<protein>
    <submittedName>
        <fullName evidence="1">Uncharacterized protein</fullName>
    </submittedName>
</protein>
<dbReference type="AlphaFoldDB" id="A0A2S6ACP6"/>
<dbReference type="EMBL" id="PSZC01000039">
    <property type="protein sequence ID" value="PPJ31872.1"/>
    <property type="molecule type" value="Genomic_DNA"/>
</dbReference>
<comment type="caution">
    <text evidence="1">The sequence shown here is derived from an EMBL/GenBank/DDBJ whole genome shotgun (WGS) entry which is preliminary data.</text>
</comment>
<proteinExistence type="predicted"/>
<dbReference type="RefSeq" id="WP_104380676.1">
    <property type="nucleotide sequence ID" value="NZ_PSZC01000039.1"/>
</dbReference>
<sequence length="72" mass="8407">MARHRNATQRRTLLDRILLRREPAHATRGMTAAARVRDEVRFTDEFDRADLLPGLEWQTPDEWARQHSGGAR</sequence>
<name>A0A2S6ACP6_9NOCA</name>
<reference evidence="1 2" key="1">
    <citation type="submission" date="2018-02" db="EMBL/GenBank/DDBJ databases">
        <title>8 Nocardia nova and 1 Nocardia cyriacigeorgica strain used for evolution to TMP-SMX.</title>
        <authorList>
            <person name="Mehta H."/>
            <person name="Weng J."/>
            <person name="Shamoo Y."/>
        </authorList>
    </citation>
    <scope>NUCLEOTIDE SEQUENCE [LARGE SCALE GENOMIC DNA]</scope>
    <source>
        <strain evidence="1 2">MDA3139</strain>
    </source>
</reference>
<dbReference type="Proteomes" id="UP000239874">
    <property type="component" value="Unassembled WGS sequence"/>
</dbReference>
<organism evidence="1 2">
    <name type="scientific">Nocardia nova</name>
    <dbReference type="NCBI Taxonomy" id="37330"/>
    <lineage>
        <taxon>Bacteria</taxon>
        <taxon>Bacillati</taxon>
        <taxon>Actinomycetota</taxon>
        <taxon>Actinomycetes</taxon>
        <taxon>Mycobacteriales</taxon>
        <taxon>Nocardiaceae</taxon>
        <taxon>Nocardia</taxon>
    </lineage>
</organism>
<accession>A0A2S6ACP6</accession>
<evidence type="ECO:0000313" key="1">
    <source>
        <dbReference type="EMBL" id="PPJ31872.1"/>
    </source>
</evidence>
<evidence type="ECO:0000313" key="2">
    <source>
        <dbReference type="Proteomes" id="UP000239874"/>
    </source>
</evidence>
<gene>
    <name evidence="1" type="ORF">C5E45_32805</name>
</gene>